<dbReference type="GO" id="GO:0008168">
    <property type="term" value="F:methyltransferase activity"/>
    <property type="evidence" value="ECO:0007669"/>
    <property type="project" value="UniProtKB-KW"/>
</dbReference>
<organism evidence="6 7">
    <name type="scientific">Qipengyuania mesophila</name>
    <dbReference type="NCBI Taxonomy" id="2867246"/>
    <lineage>
        <taxon>Bacteria</taxon>
        <taxon>Pseudomonadati</taxon>
        <taxon>Pseudomonadota</taxon>
        <taxon>Alphaproteobacteria</taxon>
        <taxon>Sphingomonadales</taxon>
        <taxon>Erythrobacteraceae</taxon>
        <taxon>Qipengyuania</taxon>
    </lineage>
</organism>
<keyword evidence="1 4" id="KW-0489">Methyltransferase</keyword>
<keyword evidence="7" id="KW-1185">Reference proteome</keyword>
<evidence type="ECO:0000256" key="5">
    <source>
        <dbReference type="PROSITE-ProRule" id="PRU10015"/>
    </source>
</evidence>
<accession>A0ABS7JQH8</accession>
<name>A0ABS7JQH8_9SPHN</name>
<feature type="binding site" evidence="4">
    <location>
        <position position="330"/>
    </location>
    <ligand>
        <name>S-adenosyl-L-methionine</name>
        <dbReference type="ChEBI" id="CHEBI:59789"/>
    </ligand>
</feature>
<dbReference type="InterPro" id="IPR029063">
    <property type="entry name" value="SAM-dependent_MTases_sf"/>
</dbReference>
<dbReference type="PANTHER" id="PTHR11061:SF49">
    <property type="entry name" value="23S RRNA (URACIL(1939)-C(5))-METHYLTRANSFERASE RLMD"/>
    <property type="match status" value="1"/>
</dbReference>
<dbReference type="Gene3D" id="3.40.50.150">
    <property type="entry name" value="Vaccinia Virus protein VP39"/>
    <property type="match status" value="1"/>
</dbReference>
<dbReference type="GO" id="GO:0032259">
    <property type="term" value="P:methylation"/>
    <property type="evidence" value="ECO:0007669"/>
    <property type="project" value="UniProtKB-KW"/>
</dbReference>
<dbReference type="PROSITE" id="PS51687">
    <property type="entry name" value="SAM_MT_RNA_M5U"/>
    <property type="match status" value="1"/>
</dbReference>
<keyword evidence="2 4" id="KW-0808">Transferase</keyword>
<evidence type="ECO:0000256" key="3">
    <source>
        <dbReference type="ARBA" id="ARBA00022691"/>
    </source>
</evidence>
<feature type="binding site" evidence="4">
    <location>
        <position position="264"/>
    </location>
    <ligand>
        <name>S-adenosyl-L-methionine</name>
        <dbReference type="ChEBI" id="CHEBI:59789"/>
    </ligand>
</feature>
<dbReference type="Pfam" id="PF05958">
    <property type="entry name" value="tRNA_U5-meth_tr"/>
    <property type="match status" value="1"/>
</dbReference>
<dbReference type="Gene3D" id="2.40.50.1070">
    <property type="match status" value="1"/>
</dbReference>
<feature type="binding site" evidence="4">
    <location>
        <position position="284"/>
    </location>
    <ligand>
        <name>S-adenosyl-L-methionine</name>
        <dbReference type="ChEBI" id="CHEBI:59789"/>
    </ligand>
</feature>
<evidence type="ECO:0000313" key="6">
    <source>
        <dbReference type="EMBL" id="MBX7499843.1"/>
    </source>
</evidence>
<proteinExistence type="inferred from homology"/>
<reference evidence="6 7" key="1">
    <citation type="submission" date="2021-08" db="EMBL/GenBank/DDBJ databases">
        <title>Comparative Genomics Analysis of the Genus Qipengyuania Reveals Extensive Genetic Diversity and Metabolic Versatility, Including the Description of Fifteen Novel Species.</title>
        <authorList>
            <person name="Liu Y."/>
        </authorList>
    </citation>
    <scope>NUCLEOTIDE SEQUENCE [LARGE SCALE GENOMIC DNA]</scope>
    <source>
        <strain evidence="6 7">YG27</strain>
    </source>
</reference>
<dbReference type="SUPFAM" id="SSF53335">
    <property type="entry name" value="S-adenosyl-L-methionine-dependent methyltransferases"/>
    <property type="match status" value="1"/>
</dbReference>
<comment type="caution">
    <text evidence="6">The sequence shown here is derived from an EMBL/GenBank/DDBJ whole genome shotgun (WGS) entry which is preliminary data.</text>
</comment>
<keyword evidence="3 4" id="KW-0949">S-adenosyl-L-methionine</keyword>
<dbReference type="PANTHER" id="PTHR11061">
    <property type="entry name" value="RNA M5U METHYLTRANSFERASE"/>
    <property type="match status" value="1"/>
</dbReference>
<evidence type="ECO:0000313" key="7">
    <source>
        <dbReference type="Proteomes" id="UP000782554"/>
    </source>
</evidence>
<gene>
    <name evidence="6" type="ORF">K3181_00120</name>
</gene>
<evidence type="ECO:0000256" key="2">
    <source>
        <dbReference type="ARBA" id="ARBA00022679"/>
    </source>
</evidence>
<dbReference type="RefSeq" id="WP_221599664.1">
    <property type="nucleotide sequence ID" value="NZ_JAIGNU010000001.1"/>
</dbReference>
<dbReference type="InterPro" id="IPR030390">
    <property type="entry name" value="MeTrfase_TrmA_AS"/>
</dbReference>
<protein>
    <submittedName>
        <fullName evidence="6">Class I SAM-dependent RNA methyltransferase</fullName>
    </submittedName>
</protein>
<dbReference type="Proteomes" id="UP000782554">
    <property type="component" value="Unassembled WGS sequence"/>
</dbReference>
<evidence type="ECO:0000256" key="4">
    <source>
        <dbReference type="PROSITE-ProRule" id="PRU01024"/>
    </source>
</evidence>
<dbReference type="EMBL" id="JAIGNU010000001">
    <property type="protein sequence ID" value="MBX7499843.1"/>
    <property type="molecule type" value="Genomic_DNA"/>
</dbReference>
<comment type="similarity">
    <text evidence="4">Belongs to the class I-like SAM-binding methyltransferase superfamily. RNA M5U methyltransferase family.</text>
</comment>
<feature type="active site" evidence="5">
    <location>
        <position position="356"/>
    </location>
</feature>
<sequence>MSETETIVRIAARGDGVTPSGRHVAGSVPGDMVDADGVLTPGPHHATPPCPHFPICGGCQLQHADEAALRRFVTDRVAHAAEGQGLQPGEMLPTHLSPAHSRRRATLHAMKAGKSAVVGFRGGGSHRIVDMRACHILAPELFALVAPLRALVAAQGGRQAVDIELTLADQGVDCTIRGIAVEGLAATEALLDFARDHALARLSLDHGYGPETVWEPQPLTIMLGQIPVPFPHGSFLQPTRDGEAVLVEDARAYLADAATVADLFSGLGTFAFALAGPRKVLAVEAARDAHLACKAAANARGVPVLAMHRDLFRNPLQADEAGRFGALLLDPPRAGAREQVAQIAASRVERVAYVSCNPASWARDARVLVDSGFRLEKLRPVGQFRWSTHVELTSYFTR</sequence>
<dbReference type="InterPro" id="IPR010280">
    <property type="entry name" value="U5_MeTrfase_fam"/>
</dbReference>
<evidence type="ECO:0000256" key="1">
    <source>
        <dbReference type="ARBA" id="ARBA00022603"/>
    </source>
</evidence>
<dbReference type="PROSITE" id="PS01230">
    <property type="entry name" value="TRMA_1"/>
    <property type="match status" value="1"/>
</dbReference>
<feature type="binding site" evidence="4">
    <location>
        <position position="237"/>
    </location>
    <ligand>
        <name>S-adenosyl-L-methionine</name>
        <dbReference type="ChEBI" id="CHEBI:59789"/>
    </ligand>
</feature>
<feature type="active site" description="Nucleophile" evidence="4">
    <location>
        <position position="356"/>
    </location>
</feature>